<keyword evidence="1" id="KW-0472">Membrane</keyword>
<evidence type="ECO:0000313" key="3">
    <source>
        <dbReference type="Proteomes" id="UP000008983"/>
    </source>
</evidence>
<protein>
    <recommendedName>
        <fullName evidence="4">Transmembrane protein</fullName>
    </recommendedName>
</protein>
<keyword evidence="3" id="KW-1185">Reference proteome</keyword>
<dbReference type="InParanoid" id="G0R384"/>
<feature type="non-terminal residue" evidence="2">
    <location>
        <position position="1"/>
    </location>
</feature>
<dbReference type="EMBL" id="GL984295">
    <property type="protein sequence ID" value="EGR28058.1"/>
    <property type="molecule type" value="Genomic_DNA"/>
</dbReference>
<evidence type="ECO:0000313" key="2">
    <source>
        <dbReference type="EMBL" id="EGR28058.1"/>
    </source>
</evidence>
<gene>
    <name evidence="2" type="ORF">IMG5_183820</name>
</gene>
<organism evidence="2 3">
    <name type="scientific">Ichthyophthirius multifiliis</name>
    <name type="common">White spot disease agent</name>
    <name type="synonym">Ich</name>
    <dbReference type="NCBI Taxonomy" id="5932"/>
    <lineage>
        <taxon>Eukaryota</taxon>
        <taxon>Sar</taxon>
        <taxon>Alveolata</taxon>
        <taxon>Ciliophora</taxon>
        <taxon>Intramacronucleata</taxon>
        <taxon>Oligohymenophorea</taxon>
        <taxon>Hymenostomatida</taxon>
        <taxon>Ophryoglenina</taxon>
        <taxon>Ichthyophthirius</taxon>
    </lineage>
</organism>
<keyword evidence="1" id="KW-0812">Transmembrane</keyword>
<dbReference type="Proteomes" id="UP000008983">
    <property type="component" value="Unassembled WGS sequence"/>
</dbReference>
<evidence type="ECO:0000256" key="1">
    <source>
        <dbReference type="SAM" id="Phobius"/>
    </source>
</evidence>
<dbReference type="RefSeq" id="XP_004027403.1">
    <property type="nucleotide sequence ID" value="XM_004027354.1"/>
</dbReference>
<dbReference type="GeneID" id="14904146"/>
<sequence>IVIIKQVYQIQKTQFNKKILKNLYSYKHKQMIKIQQILLIAHFHIKYFSKVKCMYIVIKQDFIHILIVKVLLDILLYVYHQMIQLKQKKEKMHLFLKIAQQLLLIKANYFYFLYQQGNLLQSFKIID</sequence>
<dbReference type="AlphaFoldDB" id="G0R384"/>
<proteinExistence type="predicted"/>
<evidence type="ECO:0008006" key="4">
    <source>
        <dbReference type="Google" id="ProtNLM"/>
    </source>
</evidence>
<feature type="transmembrane region" description="Helical" evidence="1">
    <location>
        <begin position="62"/>
        <end position="82"/>
    </location>
</feature>
<accession>G0R384</accession>
<keyword evidence="1" id="KW-1133">Transmembrane helix</keyword>
<name>G0R384_ICHMU</name>
<reference evidence="2 3" key="1">
    <citation type="submission" date="2011-07" db="EMBL/GenBank/DDBJ databases">
        <authorList>
            <person name="Coyne R."/>
            <person name="Brami D."/>
            <person name="Johnson J."/>
            <person name="Hostetler J."/>
            <person name="Hannick L."/>
            <person name="Clark T."/>
            <person name="Cassidy-Hanley D."/>
            <person name="Inman J."/>
        </authorList>
    </citation>
    <scope>NUCLEOTIDE SEQUENCE [LARGE SCALE GENOMIC DNA]</scope>
    <source>
        <strain evidence="2 3">G5</strain>
    </source>
</reference>